<dbReference type="InterPro" id="IPR027417">
    <property type="entry name" value="P-loop_NTPase"/>
</dbReference>
<dbReference type="GO" id="GO:0016887">
    <property type="term" value="F:ATP hydrolysis activity"/>
    <property type="evidence" value="ECO:0007669"/>
    <property type="project" value="InterPro"/>
</dbReference>
<gene>
    <name evidence="2 4" type="ORF">BDZ99DRAFT_530094</name>
</gene>
<dbReference type="RefSeq" id="XP_033584390.1">
    <property type="nucleotide sequence ID" value="XM_033726414.1"/>
</dbReference>
<dbReference type="Gene3D" id="3.40.50.300">
    <property type="entry name" value="P-loop containing nucleotide triphosphate hydrolases"/>
    <property type="match status" value="1"/>
</dbReference>
<feature type="domain" description="AAA+ ATPase" evidence="1">
    <location>
        <begin position="330"/>
        <end position="456"/>
    </location>
</feature>
<evidence type="ECO:0000313" key="2">
    <source>
        <dbReference type="EMBL" id="KAF2817426.1"/>
    </source>
</evidence>
<dbReference type="GO" id="GO:0005524">
    <property type="term" value="F:ATP binding"/>
    <property type="evidence" value="ECO:0007669"/>
    <property type="project" value="InterPro"/>
</dbReference>
<evidence type="ECO:0000259" key="1">
    <source>
        <dbReference type="SMART" id="SM00382"/>
    </source>
</evidence>
<proteinExistence type="predicted"/>
<accession>A0A6A6Z8T7</accession>
<protein>
    <submittedName>
        <fullName evidence="2 4">P-loop containing nucleoside triphosphate hydrolase protein</fullName>
    </submittedName>
</protein>
<reference evidence="4" key="3">
    <citation type="submission" date="2025-04" db="UniProtKB">
        <authorList>
            <consortium name="RefSeq"/>
        </authorList>
    </citation>
    <scope>IDENTIFICATION</scope>
    <source>
        <strain evidence="4">CBS 304.34</strain>
    </source>
</reference>
<organism evidence="2">
    <name type="scientific">Mytilinidion resinicola</name>
    <dbReference type="NCBI Taxonomy" id="574789"/>
    <lineage>
        <taxon>Eukaryota</taxon>
        <taxon>Fungi</taxon>
        <taxon>Dikarya</taxon>
        <taxon>Ascomycota</taxon>
        <taxon>Pezizomycotina</taxon>
        <taxon>Dothideomycetes</taxon>
        <taxon>Pleosporomycetidae</taxon>
        <taxon>Mytilinidiales</taxon>
        <taxon>Mytilinidiaceae</taxon>
        <taxon>Mytilinidion</taxon>
    </lineage>
</organism>
<dbReference type="SMART" id="SM00382">
    <property type="entry name" value="AAA"/>
    <property type="match status" value="1"/>
</dbReference>
<reference evidence="4" key="2">
    <citation type="submission" date="2020-04" db="EMBL/GenBank/DDBJ databases">
        <authorList>
            <consortium name="NCBI Genome Project"/>
        </authorList>
    </citation>
    <scope>NUCLEOTIDE SEQUENCE</scope>
    <source>
        <strain evidence="4">CBS 304.34</strain>
    </source>
</reference>
<name>A0A6A6Z8T7_9PEZI</name>
<dbReference type="Proteomes" id="UP000504636">
    <property type="component" value="Unplaced"/>
</dbReference>
<dbReference type="PANTHER" id="PTHR46411">
    <property type="entry name" value="FAMILY ATPASE, PUTATIVE-RELATED"/>
    <property type="match status" value="1"/>
</dbReference>
<dbReference type="Pfam" id="PF22942">
    <property type="entry name" value="DUF7025"/>
    <property type="match status" value="1"/>
</dbReference>
<dbReference type="OrthoDB" id="10042665at2759"/>
<dbReference type="PANTHER" id="PTHR46411:SF3">
    <property type="entry name" value="AAA+ ATPASE DOMAIN-CONTAINING PROTEIN"/>
    <property type="match status" value="1"/>
</dbReference>
<sequence length="498" mass="57637">MYEARYNSANHRIILEAGTKRSTFTFKERNHESALILTRYYDSHKELEYTEMEVHSPYIQEALRTVIKKYPGLTFDNAKIVIRDEPRCIFHYRNEIRDYGMGLVNQTAVQHLVFFLNYMYDSLTREISAYYAFMESPTCAPGIEHDLLWMAFKPGELIYHMKDGIHIVMKFTSMRRTHPSRWLLNAEAITYNGDVFGYTEHFLSVPWYDGYEPLEELSVFPLRHHSNKEEIQEALVARGRKYVNLRNTCQRYYSGIAESLSRFRPNSGREESDHYSIQSTMIKGPEIDYDTRAFKSLVLAEGQKRMILSLVKVHSQNELQFDDLIKGKGKGIIFLLHGEPGVGKTLTAESIAVYTKRPLYTVSSGDLGVSAPECERALIDILGLATCWNAILLLIDEADVFLEQQSNHDLKRNDLVSVFLRLLEYYEGIMFLTSNRMKAFDTAFKSRIHLAINYPRLSGPSQRELWLTFLTNDSQRSTPSWLTESTLQDLTEKGLNGR</sequence>
<dbReference type="GeneID" id="54467307"/>
<dbReference type="InterPro" id="IPR003959">
    <property type="entry name" value="ATPase_AAA_core"/>
</dbReference>
<dbReference type="EMBL" id="MU003692">
    <property type="protein sequence ID" value="KAF2817426.1"/>
    <property type="molecule type" value="Genomic_DNA"/>
</dbReference>
<dbReference type="InterPro" id="IPR003593">
    <property type="entry name" value="AAA+_ATPase"/>
</dbReference>
<dbReference type="AlphaFoldDB" id="A0A6A6Z8T7"/>
<reference evidence="2 4" key="1">
    <citation type="journal article" date="2020" name="Stud. Mycol.">
        <title>101 Dothideomycetes genomes: a test case for predicting lifestyles and emergence of pathogens.</title>
        <authorList>
            <person name="Haridas S."/>
            <person name="Albert R."/>
            <person name="Binder M."/>
            <person name="Bloem J."/>
            <person name="Labutti K."/>
            <person name="Salamov A."/>
            <person name="Andreopoulos B."/>
            <person name="Baker S."/>
            <person name="Barry K."/>
            <person name="Bills G."/>
            <person name="Bluhm B."/>
            <person name="Cannon C."/>
            <person name="Castanera R."/>
            <person name="Culley D."/>
            <person name="Daum C."/>
            <person name="Ezra D."/>
            <person name="Gonzalez J."/>
            <person name="Henrissat B."/>
            <person name="Kuo A."/>
            <person name="Liang C."/>
            <person name="Lipzen A."/>
            <person name="Lutzoni F."/>
            <person name="Magnuson J."/>
            <person name="Mondo S."/>
            <person name="Nolan M."/>
            <person name="Ohm R."/>
            <person name="Pangilinan J."/>
            <person name="Park H.-J."/>
            <person name="Ramirez L."/>
            <person name="Alfaro M."/>
            <person name="Sun H."/>
            <person name="Tritt A."/>
            <person name="Yoshinaga Y."/>
            <person name="Zwiers L.-H."/>
            <person name="Turgeon B."/>
            <person name="Goodwin S."/>
            <person name="Spatafora J."/>
            <person name="Crous P."/>
            <person name="Grigoriev I."/>
        </authorList>
    </citation>
    <scope>NUCLEOTIDE SEQUENCE</scope>
    <source>
        <strain evidence="2 4">CBS 304.34</strain>
    </source>
</reference>
<keyword evidence="3" id="KW-1185">Reference proteome</keyword>
<dbReference type="Pfam" id="PF00004">
    <property type="entry name" value="AAA"/>
    <property type="match status" value="1"/>
</dbReference>
<evidence type="ECO:0000313" key="3">
    <source>
        <dbReference type="Proteomes" id="UP000504636"/>
    </source>
</evidence>
<dbReference type="InterPro" id="IPR054289">
    <property type="entry name" value="DUF7025"/>
</dbReference>
<keyword evidence="2 4" id="KW-0378">Hydrolase</keyword>
<evidence type="ECO:0000313" key="4">
    <source>
        <dbReference type="RefSeq" id="XP_033584390.1"/>
    </source>
</evidence>
<dbReference type="SUPFAM" id="SSF52540">
    <property type="entry name" value="P-loop containing nucleoside triphosphate hydrolases"/>
    <property type="match status" value="1"/>
</dbReference>